<keyword evidence="2" id="KW-1185">Reference proteome</keyword>
<protein>
    <submittedName>
        <fullName evidence="1">Uncharacterized protein</fullName>
    </submittedName>
</protein>
<name>A0AAP0L914_9MAGN</name>
<evidence type="ECO:0000313" key="1">
    <source>
        <dbReference type="EMBL" id="KAK9166767.1"/>
    </source>
</evidence>
<reference evidence="1 2" key="1">
    <citation type="submission" date="2024-01" db="EMBL/GenBank/DDBJ databases">
        <title>Genome assemblies of Stephania.</title>
        <authorList>
            <person name="Yang L."/>
        </authorList>
    </citation>
    <scope>NUCLEOTIDE SEQUENCE [LARGE SCALE GENOMIC DNA]</scope>
    <source>
        <strain evidence="1">JXDWG</strain>
        <tissue evidence="1">Leaf</tissue>
    </source>
</reference>
<evidence type="ECO:0000313" key="2">
    <source>
        <dbReference type="Proteomes" id="UP001419268"/>
    </source>
</evidence>
<gene>
    <name evidence="1" type="ORF">Scep_001958</name>
</gene>
<organism evidence="1 2">
    <name type="scientific">Stephania cephalantha</name>
    <dbReference type="NCBI Taxonomy" id="152367"/>
    <lineage>
        <taxon>Eukaryota</taxon>
        <taxon>Viridiplantae</taxon>
        <taxon>Streptophyta</taxon>
        <taxon>Embryophyta</taxon>
        <taxon>Tracheophyta</taxon>
        <taxon>Spermatophyta</taxon>
        <taxon>Magnoliopsida</taxon>
        <taxon>Ranunculales</taxon>
        <taxon>Menispermaceae</taxon>
        <taxon>Menispermoideae</taxon>
        <taxon>Cissampelideae</taxon>
        <taxon>Stephania</taxon>
    </lineage>
</organism>
<dbReference type="AlphaFoldDB" id="A0AAP0L914"/>
<comment type="caution">
    <text evidence="1">The sequence shown here is derived from an EMBL/GenBank/DDBJ whole genome shotgun (WGS) entry which is preliminary data.</text>
</comment>
<sequence>MSNRVVTGGGRDMDSRGREIELKVWGLLHLHILQRVLHQYHLLQYRVISAHHSCRHRQVLSDNNIRGLRALAVARAEVVVGDRGMDRDRVCHLDQDLSLRVGSADSQVISSVRVHD</sequence>
<dbReference type="Proteomes" id="UP001419268">
    <property type="component" value="Unassembled WGS sequence"/>
</dbReference>
<dbReference type="EMBL" id="JBBNAG010000001">
    <property type="protein sequence ID" value="KAK9166767.1"/>
    <property type="molecule type" value="Genomic_DNA"/>
</dbReference>
<accession>A0AAP0L914</accession>
<proteinExistence type="predicted"/>